<dbReference type="Gene3D" id="1.20.1250.20">
    <property type="entry name" value="MFS general substrate transporter like domains"/>
    <property type="match status" value="1"/>
</dbReference>
<proteinExistence type="predicted"/>
<reference evidence="2 3" key="1">
    <citation type="submission" date="2024-02" db="EMBL/GenBank/DDBJ databases">
        <authorList>
            <person name="Daric V."/>
            <person name="Darras S."/>
        </authorList>
    </citation>
    <scope>NUCLEOTIDE SEQUENCE [LARGE SCALE GENOMIC DNA]</scope>
</reference>
<dbReference type="SUPFAM" id="SSF103473">
    <property type="entry name" value="MFS general substrate transporter"/>
    <property type="match status" value="1"/>
</dbReference>
<keyword evidence="1" id="KW-0812">Transmembrane</keyword>
<evidence type="ECO:0000313" key="2">
    <source>
        <dbReference type="EMBL" id="CAK8684742.1"/>
    </source>
</evidence>
<feature type="transmembrane region" description="Helical" evidence="1">
    <location>
        <begin position="58"/>
        <end position="75"/>
    </location>
</feature>
<evidence type="ECO:0000256" key="1">
    <source>
        <dbReference type="SAM" id="Phobius"/>
    </source>
</evidence>
<name>A0ABP0FYS8_CLALP</name>
<dbReference type="InterPro" id="IPR036259">
    <property type="entry name" value="MFS_trans_sf"/>
</dbReference>
<comment type="caution">
    <text evidence="2">The sequence shown here is derived from an EMBL/GenBank/DDBJ whole genome shotgun (WGS) entry which is preliminary data.</text>
</comment>
<organism evidence="2 3">
    <name type="scientific">Clavelina lepadiformis</name>
    <name type="common">Light-bulb sea squirt</name>
    <name type="synonym">Ascidia lepadiformis</name>
    <dbReference type="NCBI Taxonomy" id="159417"/>
    <lineage>
        <taxon>Eukaryota</taxon>
        <taxon>Metazoa</taxon>
        <taxon>Chordata</taxon>
        <taxon>Tunicata</taxon>
        <taxon>Ascidiacea</taxon>
        <taxon>Aplousobranchia</taxon>
        <taxon>Clavelinidae</taxon>
        <taxon>Clavelina</taxon>
    </lineage>
</organism>
<gene>
    <name evidence="2" type="ORF">CVLEPA_LOCUS15863</name>
</gene>
<sequence length="81" mass="9035">MKLSERHSTINGFIVHWFGDQLAPAVYGYTTAISFVVNTCSSILIGALVDLTKKLSNAFYIGSVTYLLAAITLFIKQKFWE</sequence>
<evidence type="ECO:0000313" key="3">
    <source>
        <dbReference type="Proteomes" id="UP001642483"/>
    </source>
</evidence>
<protein>
    <submittedName>
        <fullName evidence="2">Uncharacterized protein</fullName>
    </submittedName>
</protein>
<dbReference type="EMBL" id="CAWYQH010000098">
    <property type="protein sequence ID" value="CAK8684742.1"/>
    <property type="molecule type" value="Genomic_DNA"/>
</dbReference>
<accession>A0ABP0FYS8</accession>
<dbReference type="Proteomes" id="UP001642483">
    <property type="component" value="Unassembled WGS sequence"/>
</dbReference>
<keyword evidence="1" id="KW-1133">Transmembrane helix</keyword>
<keyword evidence="3" id="KW-1185">Reference proteome</keyword>
<feature type="transmembrane region" description="Helical" evidence="1">
    <location>
        <begin position="26"/>
        <end position="51"/>
    </location>
</feature>
<keyword evidence="1" id="KW-0472">Membrane</keyword>